<dbReference type="KEGG" id="hbq:QI031_11255"/>
<dbReference type="PROSITE" id="PS51910">
    <property type="entry name" value="GH18_2"/>
    <property type="match status" value="1"/>
</dbReference>
<evidence type="ECO:0000256" key="3">
    <source>
        <dbReference type="ARBA" id="ARBA00022729"/>
    </source>
</evidence>
<organism evidence="8 9">
    <name type="scientific">Halotia branconii CENA392</name>
    <dbReference type="NCBI Taxonomy" id="1539056"/>
    <lineage>
        <taxon>Bacteria</taxon>
        <taxon>Bacillati</taxon>
        <taxon>Cyanobacteriota</taxon>
        <taxon>Cyanophyceae</taxon>
        <taxon>Nostocales</taxon>
        <taxon>Nodulariaceae</taxon>
        <taxon>Halotia</taxon>
    </lineage>
</organism>
<dbReference type="EMBL" id="CP124543">
    <property type="protein sequence ID" value="WGV28014.1"/>
    <property type="molecule type" value="Genomic_DNA"/>
</dbReference>
<keyword evidence="5" id="KW-0326">Glycosidase</keyword>
<dbReference type="Proteomes" id="UP001223520">
    <property type="component" value="Chromosome"/>
</dbReference>
<proteinExistence type="inferred from homology"/>
<name>A0AAJ6NWY9_9CYAN</name>
<keyword evidence="4 8" id="KW-0378">Hydrolase</keyword>
<reference evidence="8 9" key="1">
    <citation type="journal article" date="2023" name="Limnol Oceanogr Lett">
        <title>Environmental adaptations by the intertidal Antarctic cyanobacterium Halotia branconii CENA392 as revealed using long-read genome sequencing.</title>
        <authorList>
            <person name="Dextro R.B."/>
            <person name="Delbaje E."/>
            <person name="Freitas P.N.N."/>
            <person name="Geraldes V."/>
            <person name="Pinto E."/>
            <person name="Long P.F."/>
            <person name="Fiore M.F."/>
        </authorList>
    </citation>
    <scope>NUCLEOTIDE SEQUENCE [LARGE SCALE GENOMIC DNA]</scope>
    <source>
        <strain evidence="8 9">CENA392</strain>
    </source>
</reference>
<dbReference type="Pfam" id="PF23916">
    <property type="entry name" value="TIM-barrel_EndoS"/>
    <property type="match status" value="1"/>
</dbReference>
<sequence length="273" mass="30744">MKNNGRMTAYINPQSSQQFKNTAGYTLANGSPAIDVVCIFAANYAAAERPYLRANNNNPPTTQPFNKNIQQILEDGSVQYLQDRGLTVLLSITNAHSVGWSEFTSESDAMDFAQYLKTDVVEKYGLDGIDIDDEYSNGKPKDKSLVMVTTLMRQIMPNKIISKALWQDSQYFKTIWNGHTLTENLTYGAEMAYGSSPESRLEPYAKLHLNKNQLSLGFWSGQRSPSPHRDVKWLKENGYAGIMIFGFEEQLNVDLMGELVDVWYGSGNWNPPQ</sequence>
<gene>
    <name evidence="8" type="ORF">QI031_11255</name>
</gene>
<dbReference type="InterPro" id="IPR001579">
    <property type="entry name" value="Glyco_hydro_18_chit_AS"/>
</dbReference>
<comment type="catalytic activity">
    <reaction evidence="6">
        <text>an N(4)-(oligosaccharide-(1-&gt;3)-[oligosaccharide-(1-&gt;6)]-beta-D-Man-(1-&gt;4)-beta-D-GlcNAc-(1-&gt;4)-alpha-D-GlcNAc)-L-asparaginyl-[protein] + H2O = an oligosaccharide-(1-&gt;3)-[oligosaccharide-(1-&gt;6)]-beta-D-Man-(1-&gt;4)-D-GlcNAc + N(4)-(N-acetyl-beta-D-glucosaminyl)-L-asparaginyl-[protein]</text>
        <dbReference type="Rhea" id="RHEA:73067"/>
        <dbReference type="Rhea" id="RHEA-COMP:12603"/>
        <dbReference type="Rhea" id="RHEA-COMP:18176"/>
        <dbReference type="ChEBI" id="CHEBI:15377"/>
        <dbReference type="ChEBI" id="CHEBI:132248"/>
        <dbReference type="ChEBI" id="CHEBI:192714"/>
        <dbReference type="ChEBI" id="CHEBI:192715"/>
        <dbReference type="EC" id="3.2.1.96"/>
    </reaction>
</comment>
<keyword evidence="9" id="KW-1185">Reference proteome</keyword>
<dbReference type="GO" id="GO:0005975">
    <property type="term" value="P:carbohydrate metabolic process"/>
    <property type="evidence" value="ECO:0007669"/>
    <property type="project" value="InterPro"/>
</dbReference>
<evidence type="ECO:0000313" key="8">
    <source>
        <dbReference type="EMBL" id="WGV28014.1"/>
    </source>
</evidence>
<dbReference type="AlphaFoldDB" id="A0AAJ6NWY9"/>
<accession>A0AAJ6NWY9</accession>
<dbReference type="PROSITE" id="PS01095">
    <property type="entry name" value="GH18_1"/>
    <property type="match status" value="1"/>
</dbReference>
<evidence type="ECO:0000313" key="9">
    <source>
        <dbReference type="Proteomes" id="UP001223520"/>
    </source>
</evidence>
<dbReference type="InterPro" id="IPR001223">
    <property type="entry name" value="Glyco_hydro18_cat"/>
</dbReference>
<evidence type="ECO:0000259" key="7">
    <source>
        <dbReference type="PROSITE" id="PS51910"/>
    </source>
</evidence>
<evidence type="ECO:0000256" key="6">
    <source>
        <dbReference type="ARBA" id="ARBA00034414"/>
    </source>
</evidence>
<dbReference type="Gene3D" id="3.20.20.80">
    <property type="entry name" value="Glycosidases"/>
    <property type="match status" value="1"/>
</dbReference>
<dbReference type="InterPro" id="IPR017853">
    <property type="entry name" value="GH"/>
</dbReference>
<evidence type="ECO:0000256" key="1">
    <source>
        <dbReference type="ARBA" id="ARBA00009336"/>
    </source>
</evidence>
<dbReference type="EC" id="3.2.1.96" evidence="2"/>
<comment type="similarity">
    <text evidence="1">Belongs to the glycosyl hydrolase 18 family.</text>
</comment>
<dbReference type="RefSeq" id="WP_281485248.1">
    <property type="nucleotide sequence ID" value="NZ_CP124543.1"/>
</dbReference>
<evidence type="ECO:0000256" key="5">
    <source>
        <dbReference type="ARBA" id="ARBA00023295"/>
    </source>
</evidence>
<evidence type="ECO:0000256" key="4">
    <source>
        <dbReference type="ARBA" id="ARBA00022801"/>
    </source>
</evidence>
<protein>
    <recommendedName>
        <fullName evidence="2">mannosyl-glycoprotein endo-beta-N-acetylglucosaminidase</fullName>
        <ecNumber evidence="2">3.2.1.96</ecNumber>
    </recommendedName>
</protein>
<dbReference type="InterPro" id="IPR057016">
    <property type="entry name" value="EndoS_F2-like_TIM-barrel"/>
</dbReference>
<dbReference type="GO" id="GO:0033925">
    <property type="term" value="F:mannosyl-glycoprotein endo-beta-N-acetylglucosaminidase activity"/>
    <property type="evidence" value="ECO:0007669"/>
    <property type="project" value="UniProtKB-EC"/>
</dbReference>
<dbReference type="SUPFAM" id="SSF51445">
    <property type="entry name" value="(Trans)glycosidases"/>
    <property type="match status" value="1"/>
</dbReference>
<feature type="domain" description="GH18" evidence="7">
    <location>
        <begin position="5"/>
        <end position="266"/>
    </location>
</feature>
<evidence type="ECO:0000256" key="2">
    <source>
        <dbReference type="ARBA" id="ARBA00012566"/>
    </source>
</evidence>
<keyword evidence="3" id="KW-0732">Signal</keyword>